<evidence type="ECO:0000256" key="8">
    <source>
        <dbReference type="ARBA" id="ARBA00023136"/>
    </source>
</evidence>
<feature type="transmembrane region" description="Helical" evidence="12">
    <location>
        <begin position="83"/>
        <end position="103"/>
    </location>
</feature>
<dbReference type="PANTHER" id="PTHR11690:SF300">
    <property type="entry name" value="PICKPOCKET PROTEIN 19"/>
    <property type="match status" value="1"/>
</dbReference>
<evidence type="ECO:0000256" key="3">
    <source>
        <dbReference type="ARBA" id="ARBA00022461"/>
    </source>
</evidence>
<dbReference type="PANTHER" id="PTHR11690">
    <property type="entry name" value="AMILORIDE-SENSITIVE SODIUM CHANNEL-RELATED"/>
    <property type="match status" value="1"/>
</dbReference>
<feature type="transmembrane region" description="Helical" evidence="12">
    <location>
        <begin position="145"/>
        <end position="165"/>
    </location>
</feature>
<keyword evidence="10 11" id="KW-0407">Ion channel</keyword>
<evidence type="ECO:0000256" key="12">
    <source>
        <dbReference type="SAM" id="Phobius"/>
    </source>
</evidence>
<evidence type="ECO:0000256" key="11">
    <source>
        <dbReference type="RuleBase" id="RU000679"/>
    </source>
</evidence>
<keyword evidence="14" id="KW-1185">Reference proteome</keyword>
<keyword evidence="4 11" id="KW-0812">Transmembrane</keyword>
<keyword evidence="9 11" id="KW-0739">Sodium transport</keyword>
<keyword evidence="6" id="KW-0915">Sodium</keyword>
<evidence type="ECO:0000256" key="7">
    <source>
        <dbReference type="ARBA" id="ARBA00023065"/>
    </source>
</evidence>
<gene>
    <name evidence="13" type="ORF">CUNI_LOCUS7467</name>
</gene>
<dbReference type="Pfam" id="PF00858">
    <property type="entry name" value="ASC"/>
    <property type="match status" value="1"/>
</dbReference>
<comment type="similarity">
    <text evidence="11">Belongs to the amiloride-sensitive sodium channel (TC 1.A.6) family.</text>
</comment>
<sequence>MPSPTSSGDLGFESNADGSMVFSEDMEQGSFHVKVQGDRQVKDYLKLPEDDASSLLKTFCRHTTAHGFRCAASRERSRTFRCLWTLATLVASAALSGALLELWCNYHCYPVKTVVDLKYLSQLPFPAVTLCNLQSFNCRWVVGNIQGQFSIMMIIMVILILKIYASMT</sequence>
<keyword evidence="7 11" id="KW-0406">Ion transport</keyword>
<dbReference type="EMBL" id="CAJHNH020001186">
    <property type="protein sequence ID" value="CAG5121909.1"/>
    <property type="molecule type" value="Genomic_DNA"/>
</dbReference>
<evidence type="ECO:0000313" key="14">
    <source>
        <dbReference type="Proteomes" id="UP000678393"/>
    </source>
</evidence>
<keyword evidence="2 11" id="KW-0813">Transport</keyword>
<evidence type="ECO:0000256" key="6">
    <source>
        <dbReference type="ARBA" id="ARBA00023053"/>
    </source>
</evidence>
<protein>
    <submittedName>
        <fullName evidence="13">Uncharacterized protein</fullName>
    </submittedName>
</protein>
<dbReference type="AlphaFoldDB" id="A0A8S3YYW5"/>
<evidence type="ECO:0000256" key="2">
    <source>
        <dbReference type="ARBA" id="ARBA00022448"/>
    </source>
</evidence>
<dbReference type="GO" id="GO:0005886">
    <property type="term" value="C:plasma membrane"/>
    <property type="evidence" value="ECO:0007669"/>
    <property type="project" value="TreeGrafter"/>
</dbReference>
<proteinExistence type="inferred from homology"/>
<reference evidence="13" key="1">
    <citation type="submission" date="2021-04" db="EMBL/GenBank/DDBJ databases">
        <authorList>
            <consortium name="Molecular Ecology Group"/>
        </authorList>
    </citation>
    <scope>NUCLEOTIDE SEQUENCE</scope>
</reference>
<dbReference type="InterPro" id="IPR001873">
    <property type="entry name" value="ENaC"/>
</dbReference>
<keyword evidence="8 12" id="KW-0472">Membrane</keyword>
<keyword evidence="5 12" id="KW-1133">Transmembrane helix</keyword>
<evidence type="ECO:0000256" key="9">
    <source>
        <dbReference type="ARBA" id="ARBA00023201"/>
    </source>
</evidence>
<dbReference type="Proteomes" id="UP000678393">
    <property type="component" value="Unassembled WGS sequence"/>
</dbReference>
<evidence type="ECO:0000256" key="1">
    <source>
        <dbReference type="ARBA" id="ARBA00004141"/>
    </source>
</evidence>
<evidence type="ECO:0000313" key="13">
    <source>
        <dbReference type="EMBL" id="CAG5121909.1"/>
    </source>
</evidence>
<name>A0A8S3YYW5_9EUPU</name>
<comment type="caution">
    <text evidence="13">The sequence shown here is derived from an EMBL/GenBank/DDBJ whole genome shotgun (WGS) entry which is preliminary data.</text>
</comment>
<accession>A0A8S3YYW5</accession>
<organism evidence="13 14">
    <name type="scientific">Candidula unifasciata</name>
    <dbReference type="NCBI Taxonomy" id="100452"/>
    <lineage>
        <taxon>Eukaryota</taxon>
        <taxon>Metazoa</taxon>
        <taxon>Spiralia</taxon>
        <taxon>Lophotrochozoa</taxon>
        <taxon>Mollusca</taxon>
        <taxon>Gastropoda</taxon>
        <taxon>Heterobranchia</taxon>
        <taxon>Euthyneura</taxon>
        <taxon>Panpulmonata</taxon>
        <taxon>Eupulmonata</taxon>
        <taxon>Stylommatophora</taxon>
        <taxon>Helicina</taxon>
        <taxon>Helicoidea</taxon>
        <taxon>Geomitridae</taxon>
        <taxon>Candidula</taxon>
    </lineage>
</organism>
<keyword evidence="3 11" id="KW-0894">Sodium channel</keyword>
<evidence type="ECO:0000256" key="5">
    <source>
        <dbReference type="ARBA" id="ARBA00022989"/>
    </source>
</evidence>
<evidence type="ECO:0000256" key="10">
    <source>
        <dbReference type="ARBA" id="ARBA00023303"/>
    </source>
</evidence>
<dbReference type="GO" id="GO:0015280">
    <property type="term" value="F:ligand-gated sodium channel activity"/>
    <property type="evidence" value="ECO:0007669"/>
    <property type="project" value="TreeGrafter"/>
</dbReference>
<dbReference type="OrthoDB" id="6238402at2759"/>
<comment type="subcellular location">
    <subcellularLocation>
        <location evidence="1">Membrane</location>
        <topology evidence="1">Multi-pass membrane protein</topology>
    </subcellularLocation>
</comment>
<evidence type="ECO:0000256" key="4">
    <source>
        <dbReference type="ARBA" id="ARBA00022692"/>
    </source>
</evidence>